<dbReference type="InterPro" id="IPR036388">
    <property type="entry name" value="WH-like_DNA-bd_sf"/>
</dbReference>
<accession>A0A173SL80</accession>
<reference evidence="3 4" key="1">
    <citation type="submission" date="2015-09" db="EMBL/GenBank/DDBJ databases">
        <authorList>
            <consortium name="Pathogen Informatics"/>
        </authorList>
    </citation>
    <scope>NUCLEOTIDE SEQUENCE [LARGE SCALE GENOMIC DNA]</scope>
    <source>
        <strain evidence="2 4">2789STDY5834835</strain>
        <strain evidence="1 3">2789STDY5834966</strain>
    </source>
</reference>
<protein>
    <submittedName>
        <fullName evidence="1">Helix-turn-helix domain</fullName>
    </submittedName>
</protein>
<evidence type="ECO:0000313" key="2">
    <source>
        <dbReference type="EMBL" id="CUO10513.1"/>
    </source>
</evidence>
<dbReference type="EMBL" id="CYYC01000009">
    <property type="protein sequence ID" value="CUM91121.1"/>
    <property type="molecule type" value="Genomic_DNA"/>
</dbReference>
<dbReference type="EMBL" id="CYZL01000008">
    <property type="protein sequence ID" value="CUO10513.1"/>
    <property type="molecule type" value="Genomic_DNA"/>
</dbReference>
<dbReference type="Proteomes" id="UP000095679">
    <property type="component" value="Unassembled WGS sequence"/>
</dbReference>
<dbReference type="OrthoDB" id="9813719at2"/>
<evidence type="ECO:0000313" key="3">
    <source>
        <dbReference type="Proteomes" id="UP000095390"/>
    </source>
</evidence>
<sequence>MSEKRCYTVQELQEILGVSRPTIYNLYAQAIPSLSQAQRIKQLSKEKQLSLEKMEEIMELCPDISKVTVERILTNLVKSGYIAKVGAGLSTGYVRI</sequence>
<name>A0A173SL80_9FIRM</name>
<dbReference type="Gene3D" id="1.10.10.10">
    <property type="entry name" value="Winged helix-like DNA-binding domain superfamily/Winged helix DNA-binding domain"/>
    <property type="match status" value="1"/>
</dbReference>
<dbReference type="AlphaFoldDB" id="A0A173SL80"/>
<organism evidence="1 3">
    <name type="scientific">Anaerobutyricum hallii</name>
    <dbReference type="NCBI Taxonomy" id="39488"/>
    <lineage>
        <taxon>Bacteria</taxon>
        <taxon>Bacillati</taxon>
        <taxon>Bacillota</taxon>
        <taxon>Clostridia</taxon>
        <taxon>Lachnospirales</taxon>
        <taxon>Lachnospiraceae</taxon>
        <taxon>Anaerobutyricum</taxon>
    </lineage>
</organism>
<proteinExistence type="predicted"/>
<evidence type="ECO:0000313" key="4">
    <source>
        <dbReference type="Proteomes" id="UP000095679"/>
    </source>
</evidence>
<gene>
    <name evidence="2" type="ORF">ERS852450_01173</name>
    <name evidence="1" type="ORF">ERS852578_01035</name>
</gene>
<dbReference type="Proteomes" id="UP000095390">
    <property type="component" value="Unassembled WGS sequence"/>
</dbReference>
<evidence type="ECO:0000313" key="1">
    <source>
        <dbReference type="EMBL" id="CUM91121.1"/>
    </source>
</evidence>